<keyword evidence="1" id="KW-0812">Transmembrane</keyword>
<proteinExistence type="predicted"/>
<feature type="transmembrane region" description="Helical" evidence="1">
    <location>
        <begin position="196"/>
        <end position="214"/>
    </location>
</feature>
<feature type="transmembrane region" description="Helical" evidence="1">
    <location>
        <begin position="90"/>
        <end position="108"/>
    </location>
</feature>
<reference evidence="2" key="1">
    <citation type="journal article" date="2020" name="Nature">
        <title>Giant virus diversity and host interactions through global metagenomics.</title>
        <authorList>
            <person name="Schulz F."/>
            <person name="Roux S."/>
            <person name="Paez-Espino D."/>
            <person name="Jungbluth S."/>
            <person name="Walsh D.A."/>
            <person name="Denef V.J."/>
            <person name="McMahon K.D."/>
            <person name="Konstantinidis K.T."/>
            <person name="Eloe-Fadrosh E.A."/>
            <person name="Kyrpides N.C."/>
            <person name="Woyke T."/>
        </authorList>
    </citation>
    <scope>NUCLEOTIDE SEQUENCE</scope>
    <source>
        <strain evidence="2">GVMAG-M-3300023184-190</strain>
    </source>
</reference>
<evidence type="ECO:0000313" key="2">
    <source>
        <dbReference type="EMBL" id="QHT87513.1"/>
    </source>
</evidence>
<dbReference type="Pfam" id="PF19069">
    <property type="entry name" value="DUF5765"/>
    <property type="match status" value="1"/>
</dbReference>
<accession>A0A6C0I5U8</accession>
<name>A0A6C0I5U8_9ZZZZ</name>
<dbReference type="InterPro" id="IPR043912">
    <property type="entry name" value="DUF5765"/>
</dbReference>
<feature type="transmembrane region" description="Helical" evidence="1">
    <location>
        <begin position="66"/>
        <end position="84"/>
    </location>
</feature>
<sequence length="215" mass="24983">MCFSENISLAIGLTGILSSLYFYNKNIYASIGIGYFALMEILQFFQYKVIDQCNNDYNKFLTNLGYIHICFQPVFVNLWLFAFTNKPNFIFVYMSFFAGFLLASRLFFVTDEELCDNKNEPLCGVKTCSISGKRHIAWNIRLRAPGKYWFTPSIGLHFFMWFIPVLTIFELKPMLAVLLTGPYLGFLLTNNIHEQPAIWCYTAIGQMLITYYLLK</sequence>
<keyword evidence="1" id="KW-1133">Transmembrane helix</keyword>
<dbReference type="AlphaFoldDB" id="A0A6C0I5U8"/>
<feature type="transmembrane region" description="Helical" evidence="1">
    <location>
        <begin position="148"/>
        <end position="169"/>
    </location>
</feature>
<evidence type="ECO:0000256" key="1">
    <source>
        <dbReference type="SAM" id="Phobius"/>
    </source>
</evidence>
<keyword evidence="1" id="KW-0472">Membrane</keyword>
<dbReference type="EMBL" id="MN740091">
    <property type="protein sequence ID" value="QHT87513.1"/>
    <property type="molecule type" value="Genomic_DNA"/>
</dbReference>
<feature type="transmembrane region" description="Helical" evidence="1">
    <location>
        <begin position="27"/>
        <end position="45"/>
    </location>
</feature>
<protein>
    <submittedName>
        <fullName evidence="2">Uncharacterized protein</fullName>
    </submittedName>
</protein>
<organism evidence="2">
    <name type="scientific">viral metagenome</name>
    <dbReference type="NCBI Taxonomy" id="1070528"/>
    <lineage>
        <taxon>unclassified sequences</taxon>
        <taxon>metagenomes</taxon>
        <taxon>organismal metagenomes</taxon>
    </lineage>
</organism>